<dbReference type="EMBL" id="BART01004160">
    <property type="protein sequence ID" value="GAG67188.1"/>
    <property type="molecule type" value="Genomic_DNA"/>
</dbReference>
<dbReference type="InterPro" id="IPR006656">
    <property type="entry name" value="Mopterin_OxRdtase"/>
</dbReference>
<comment type="caution">
    <text evidence="2">The sequence shown here is derived from an EMBL/GenBank/DDBJ whole genome shotgun (WGS) entry which is preliminary data.</text>
</comment>
<sequence>MTNEELFLLKKIFQDDLGIKNIFFIDPSAGEADNILLTSDRTPNKKGAEELGFEIIPFELGNLEDETEVLIIFGSYLSEIFSLSDIRAYFDRVPDIFLFTPHRSELDSMVGIMFPTAMTPEKGGSLTNVDGKVQKFSPVLEVPGDGKAEWKILAELGSKLNINLNYYEELLSLEEIFRQMQKEIPFLRNK</sequence>
<name>X1A312_9ZZZZ</name>
<dbReference type="AlphaFoldDB" id="X1A312"/>
<dbReference type="SUPFAM" id="SSF53706">
    <property type="entry name" value="Formate dehydrogenase/DMSO reductase, domains 1-3"/>
    <property type="match status" value="1"/>
</dbReference>
<dbReference type="GO" id="GO:0016491">
    <property type="term" value="F:oxidoreductase activity"/>
    <property type="evidence" value="ECO:0007669"/>
    <property type="project" value="InterPro"/>
</dbReference>
<proteinExistence type="predicted"/>
<dbReference type="Pfam" id="PF00384">
    <property type="entry name" value="Molybdopterin"/>
    <property type="match status" value="1"/>
</dbReference>
<protein>
    <recommendedName>
        <fullName evidence="1">Molybdopterin oxidoreductase domain-containing protein</fullName>
    </recommendedName>
</protein>
<dbReference type="Gene3D" id="3.40.50.740">
    <property type="match status" value="1"/>
</dbReference>
<evidence type="ECO:0000259" key="1">
    <source>
        <dbReference type="Pfam" id="PF00384"/>
    </source>
</evidence>
<accession>X1A312</accession>
<evidence type="ECO:0000313" key="2">
    <source>
        <dbReference type="EMBL" id="GAG67188.1"/>
    </source>
</evidence>
<organism evidence="2">
    <name type="scientific">marine sediment metagenome</name>
    <dbReference type="NCBI Taxonomy" id="412755"/>
    <lineage>
        <taxon>unclassified sequences</taxon>
        <taxon>metagenomes</taxon>
        <taxon>ecological metagenomes</taxon>
    </lineage>
</organism>
<reference evidence="2" key="1">
    <citation type="journal article" date="2014" name="Front. Microbiol.">
        <title>High frequency of phylogenetically diverse reductive dehalogenase-homologous genes in deep subseafloor sedimentary metagenomes.</title>
        <authorList>
            <person name="Kawai M."/>
            <person name="Futagami T."/>
            <person name="Toyoda A."/>
            <person name="Takaki Y."/>
            <person name="Nishi S."/>
            <person name="Hori S."/>
            <person name="Arai W."/>
            <person name="Tsubouchi T."/>
            <person name="Morono Y."/>
            <person name="Uchiyama I."/>
            <person name="Ito T."/>
            <person name="Fujiyama A."/>
            <person name="Inagaki F."/>
            <person name="Takami H."/>
        </authorList>
    </citation>
    <scope>NUCLEOTIDE SEQUENCE</scope>
    <source>
        <strain evidence="2">Expedition CK06-06</strain>
    </source>
</reference>
<gene>
    <name evidence="2" type="ORF">S01H4_10706</name>
</gene>
<feature type="domain" description="Molybdopterin oxidoreductase" evidence="1">
    <location>
        <begin position="109"/>
        <end position="158"/>
    </location>
</feature>